<dbReference type="SUPFAM" id="SSF53822">
    <property type="entry name" value="Periplasmic binding protein-like I"/>
    <property type="match status" value="1"/>
</dbReference>
<evidence type="ECO:0000256" key="1">
    <source>
        <dbReference type="ARBA" id="ARBA00004196"/>
    </source>
</evidence>
<dbReference type="InterPro" id="IPR025997">
    <property type="entry name" value="SBP_2_dom"/>
</dbReference>
<geneLocation type="plasmid" evidence="6">
    <name>unnamed1</name>
</geneLocation>
<evidence type="ECO:0000256" key="4">
    <source>
        <dbReference type="SAM" id="SignalP"/>
    </source>
</evidence>
<comment type="subcellular location">
    <subcellularLocation>
        <location evidence="1">Cell envelope</location>
    </subcellularLocation>
</comment>
<feature type="chain" id="PRO_5015571053" evidence="4">
    <location>
        <begin position="22"/>
        <end position="362"/>
    </location>
</feature>
<dbReference type="AlphaFoldDB" id="A0A2S0US21"/>
<evidence type="ECO:0000256" key="3">
    <source>
        <dbReference type="ARBA" id="ARBA00022729"/>
    </source>
</evidence>
<proteinExistence type="inferred from homology"/>
<evidence type="ECO:0000259" key="5">
    <source>
        <dbReference type="Pfam" id="PF13407"/>
    </source>
</evidence>
<keyword evidence="6" id="KW-0614">Plasmid</keyword>
<feature type="signal peptide" evidence="4">
    <location>
        <begin position="1"/>
        <end position="21"/>
    </location>
</feature>
<evidence type="ECO:0000313" key="6">
    <source>
        <dbReference type="EMBL" id="AWB50593.1"/>
    </source>
</evidence>
<dbReference type="Gene3D" id="3.40.50.2300">
    <property type="match status" value="2"/>
</dbReference>
<name>A0A2S0US21_9RHOB</name>
<dbReference type="KEGG" id="geh:HYN69_18505"/>
<gene>
    <name evidence="6" type="ORF">HYN69_18505</name>
</gene>
<sequence>MLRRTFTASIFALAAALPAFADAVSDAMADVQKYAGQKTVWDGPTTGPKAAEGKKIVVLAADMKNGGVLGVTTGVEEAAAKIGWEVTVLDGAGSVQARAGAFGQALALKPDGIIINGFDAVEQQASLDQAKAAGIPMVSWHAGPVIGPDEKSGLFTNVSTDAMEVSAAAAKWAFADAGGKPGVVIFTDSTYAIAIAKADKIKETVEALGGTVLEYVDTPIAETSTRMPSLTTALLQKYGASWTHALAINDIYFDFMGPALAAAGVAGDGAPKAVAAGDGSESAYQRIRSAQYQAVTVAEPLNLQGWQLVDELNRAVQGEAWSGYTSPLHVVTKANIDFDGGDKNLFDPGNGYRDEYAKIWGK</sequence>
<dbReference type="PANTHER" id="PTHR46847">
    <property type="entry name" value="D-ALLOSE-BINDING PERIPLASMIC PROTEIN-RELATED"/>
    <property type="match status" value="1"/>
</dbReference>
<keyword evidence="3 4" id="KW-0732">Signal</keyword>
<dbReference type="Proteomes" id="UP000244496">
    <property type="component" value="Plasmid unnamed1"/>
</dbReference>
<comment type="similarity">
    <text evidence="2">Belongs to the bacterial solute-binding protein 2 family.</text>
</comment>
<dbReference type="InterPro" id="IPR028082">
    <property type="entry name" value="Peripla_BP_I"/>
</dbReference>
<evidence type="ECO:0000256" key="2">
    <source>
        <dbReference type="ARBA" id="ARBA00007639"/>
    </source>
</evidence>
<dbReference type="GO" id="GO:0030246">
    <property type="term" value="F:carbohydrate binding"/>
    <property type="evidence" value="ECO:0007669"/>
    <property type="project" value="UniProtKB-ARBA"/>
</dbReference>
<evidence type="ECO:0000313" key="7">
    <source>
        <dbReference type="Proteomes" id="UP000244496"/>
    </source>
</evidence>
<dbReference type="EMBL" id="CP028919">
    <property type="protein sequence ID" value="AWB50593.1"/>
    <property type="molecule type" value="Genomic_DNA"/>
</dbReference>
<dbReference type="GO" id="GO:0030313">
    <property type="term" value="C:cell envelope"/>
    <property type="evidence" value="ECO:0007669"/>
    <property type="project" value="UniProtKB-SubCell"/>
</dbReference>
<protein>
    <submittedName>
        <fullName evidence="6">Sugar ABC transporter substrate-binding protein</fullName>
    </submittedName>
</protein>
<dbReference type="RefSeq" id="WP_108437398.1">
    <property type="nucleotide sequence ID" value="NZ_CP028919.1"/>
</dbReference>
<dbReference type="PANTHER" id="PTHR46847:SF1">
    <property type="entry name" value="D-ALLOSE-BINDING PERIPLASMIC PROTEIN-RELATED"/>
    <property type="match status" value="1"/>
</dbReference>
<organism evidence="6 7">
    <name type="scientific">Paragemmobacter aquarius</name>
    <dbReference type="NCBI Taxonomy" id="2169400"/>
    <lineage>
        <taxon>Bacteria</taxon>
        <taxon>Pseudomonadati</taxon>
        <taxon>Pseudomonadota</taxon>
        <taxon>Alphaproteobacteria</taxon>
        <taxon>Rhodobacterales</taxon>
        <taxon>Paracoccaceae</taxon>
        <taxon>Paragemmobacter</taxon>
    </lineage>
</organism>
<keyword evidence="7" id="KW-1185">Reference proteome</keyword>
<accession>A0A2S0US21</accession>
<feature type="domain" description="Periplasmic binding protein" evidence="5">
    <location>
        <begin position="57"/>
        <end position="319"/>
    </location>
</feature>
<dbReference type="Pfam" id="PF13407">
    <property type="entry name" value="Peripla_BP_4"/>
    <property type="match status" value="1"/>
</dbReference>
<dbReference type="OrthoDB" id="9342512at2"/>
<reference evidence="6 7" key="1">
    <citation type="submission" date="2018-04" db="EMBL/GenBank/DDBJ databases">
        <title>Genome sequencing of Gemmobacter.</title>
        <authorList>
            <person name="Yi H."/>
            <person name="Baek M.-G."/>
        </authorList>
    </citation>
    <scope>NUCLEOTIDE SEQUENCE [LARGE SCALE GENOMIC DNA]</scope>
    <source>
        <strain evidence="6 7">HYN0069</strain>
        <plasmid evidence="7">Plasmid unnamed1</plasmid>
    </source>
</reference>